<evidence type="ECO:0000256" key="2">
    <source>
        <dbReference type="SAM" id="Phobius"/>
    </source>
</evidence>
<keyword evidence="5" id="KW-1185">Reference proteome</keyword>
<reference evidence="4 5" key="1">
    <citation type="submission" date="2020-10" db="EMBL/GenBank/DDBJ databases">
        <title>Sequencing the genomes of 1000 actinobacteria strains.</title>
        <authorList>
            <person name="Klenk H.-P."/>
        </authorList>
    </citation>
    <scope>NUCLEOTIDE SEQUENCE [LARGE SCALE GENOMIC DNA]</scope>
    <source>
        <strain evidence="4 5">DSM 15474</strain>
    </source>
</reference>
<dbReference type="EMBL" id="JADBEE010000002">
    <property type="protein sequence ID" value="MBE1515285.1"/>
    <property type="molecule type" value="Genomic_DNA"/>
</dbReference>
<organism evidence="4 5">
    <name type="scientific">Nesterenkonia halotolerans</name>
    <dbReference type="NCBI Taxonomy" id="225325"/>
    <lineage>
        <taxon>Bacteria</taxon>
        <taxon>Bacillati</taxon>
        <taxon>Actinomycetota</taxon>
        <taxon>Actinomycetes</taxon>
        <taxon>Micrococcales</taxon>
        <taxon>Micrococcaceae</taxon>
        <taxon>Nesterenkonia</taxon>
    </lineage>
</organism>
<dbReference type="RefSeq" id="WP_192592142.1">
    <property type="nucleotide sequence ID" value="NZ_JADBEE010000002.1"/>
</dbReference>
<accession>A0ABR9J8H6</accession>
<dbReference type="Pfam" id="PF13399">
    <property type="entry name" value="LytR_C"/>
    <property type="match status" value="1"/>
</dbReference>
<dbReference type="Proteomes" id="UP000636579">
    <property type="component" value="Unassembled WGS sequence"/>
</dbReference>
<evidence type="ECO:0000313" key="4">
    <source>
        <dbReference type="EMBL" id="MBE1515285.1"/>
    </source>
</evidence>
<evidence type="ECO:0000259" key="3">
    <source>
        <dbReference type="Pfam" id="PF13399"/>
    </source>
</evidence>
<feature type="region of interest" description="Disordered" evidence="1">
    <location>
        <begin position="1"/>
        <end position="33"/>
    </location>
</feature>
<dbReference type="Gene3D" id="3.30.70.2390">
    <property type="match status" value="1"/>
</dbReference>
<name>A0ABR9J8H6_9MICC</name>
<feature type="transmembrane region" description="Helical" evidence="2">
    <location>
        <begin position="41"/>
        <end position="60"/>
    </location>
</feature>
<evidence type="ECO:0000256" key="1">
    <source>
        <dbReference type="SAM" id="MobiDB-lite"/>
    </source>
</evidence>
<keyword evidence="2" id="KW-0472">Membrane</keyword>
<dbReference type="InterPro" id="IPR027381">
    <property type="entry name" value="LytR/CpsA/Psr_C"/>
</dbReference>
<gene>
    <name evidence="4" type="ORF">H4W26_002077</name>
</gene>
<feature type="compositionally biased region" description="Acidic residues" evidence="1">
    <location>
        <begin position="84"/>
        <end position="108"/>
    </location>
</feature>
<keyword evidence="2" id="KW-1133">Transmembrane helix</keyword>
<feature type="region of interest" description="Disordered" evidence="1">
    <location>
        <begin position="69"/>
        <end position="119"/>
    </location>
</feature>
<comment type="caution">
    <text evidence="4">The sequence shown here is derived from an EMBL/GenBank/DDBJ whole genome shotgun (WGS) entry which is preliminary data.</text>
</comment>
<evidence type="ECO:0000313" key="5">
    <source>
        <dbReference type="Proteomes" id="UP000636579"/>
    </source>
</evidence>
<protein>
    <recommendedName>
        <fullName evidence="3">LytR/CpsA/Psr regulator C-terminal domain-containing protein</fullName>
    </recommendedName>
</protein>
<proteinExistence type="predicted"/>
<sequence>MSQHPHDEFDDVPPYQTGEAGKHRSPGAAGTGAAGGSGFRWIALLAGFVLLVGAFAYFIVPMLTSADSEAGEPEESVTESGEPSAEESAEGEDAEGSADGEGGEEGGEAEGPQPATDTETPVQVANYQGISGGATTMGEELEGLDYNVVWEGNWNFEERADTPAVVYPAGAGEAEIAQAESLAENFGTAAPEEHPDVSYVTLIIGSEYEG</sequence>
<keyword evidence="2" id="KW-0812">Transmembrane</keyword>
<feature type="domain" description="LytR/CpsA/Psr regulator C-terminal" evidence="3">
    <location>
        <begin position="120"/>
        <end position="208"/>
    </location>
</feature>